<feature type="compositionally biased region" description="Low complexity" evidence="1">
    <location>
        <begin position="12"/>
        <end position="46"/>
    </location>
</feature>
<name>A0A9P3HIB4_9FUNG</name>
<proteinExistence type="predicted"/>
<dbReference type="InterPro" id="IPR047574">
    <property type="entry name" value="AD"/>
</dbReference>
<dbReference type="Proteomes" id="UP000827284">
    <property type="component" value="Unassembled WGS sequence"/>
</dbReference>
<evidence type="ECO:0000313" key="3">
    <source>
        <dbReference type="EMBL" id="GJJ77269.1"/>
    </source>
</evidence>
<sequence length="340" mass="35335">MESLNKKTPSGTTPLSFASAAAASKTTATSATGTATPGTGASTPSAKNGSHPSTTQASPVLGSQSSATLSSRPQSGKSSAAPTTASSPTTPAAPTNGLEWILEMPVRVVTTADEIFEGKVYAYDVTMNCLCPSKSVSATGTPTTYYSPSLGNNNSNNGNAGARPKYDFRILKLNYIKDVTPLESLNTSQNKSGAESSAATASIKSNNGSAASSPKPESGEEERVNNNTFGSTYASVLPAVGYVQLDKIQQKEQQAVREAHAAAARIGVGVSTIAQDIFDALSKTLPCRWAKDSIVVMDEVIIAPPYEPENCKANASSSYTLARVRKVLEGERSRLANGRK</sequence>
<feature type="domain" description="AD" evidence="2">
    <location>
        <begin position="241"/>
        <end position="336"/>
    </location>
</feature>
<dbReference type="AlphaFoldDB" id="A0A9P3HIB4"/>
<reference evidence="3" key="2">
    <citation type="journal article" date="2022" name="Microbiol. Resour. Announc.">
        <title>Whole-Genome Sequence of Entomortierella parvispora E1425, a Mucoromycotan Fungus Associated with Burkholderiaceae-Related Endosymbiotic Bacteria.</title>
        <authorList>
            <person name="Herlambang A."/>
            <person name="Guo Y."/>
            <person name="Takashima Y."/>
            <person name="Narisawa K."/>
            <person name="Ohta H."/>
            <person name="Nishizawa T."/>
        </authorList>
    </citation>
    <scope>NUCLEOTIDE SEQUENCE</scope>
    <source>
        <strain evidence="3">E1425</strain>
    </source>
</reference>
<evidence type="ECO:0000313" key="4">
    <source>
        <dbReference type="Proteomes" id="UP000827284"/>
    </source>
</evidence>
<feature type="compositionally biased region" description="Polar residues" evidence="1">
    <location>
        <begin position="185"/>
        <end position="212"/>
    </location>
</feature>
<dbReference type="OrthoDB" id="1057137at2759"/>
<evidence type="ECO:0000259" key="2">
    <source>
        <dbReference type="PROSITE" id="PS52001"/>
    </source>
</evidence>
<dbReference type="InterPro" id="IPR019181">
    <property type="entry name" value="LSM12_ABD"/>
</dbReference>
<dbReference type="SMART" id="SM00995">
    <property type="entry name" value="AD"/>
    <property type="match status" value="1"/>
</dbReference>
<dbReference type="EMBL" id="BQFW01000013">
    <property type="protein sequence ID" value="GJJ77269.1"/>
    <property type="molecule type" value="Genomic_DNA"/>
</dbReference>
<feature type="compositionally biased region" description="Low complexity" evidence="1">
    <location>
        <begin position="78"/>
        <end position="95"/>
    </location>
</feature>
<reference evidence="3" key="1">
    <citation type="submission" date="2021-11" db="EMBL/GenBank/DDBJ databases">
        <authorList>
            <person name="Herlambang A."/>
            <person name="Guo Y."/>
            <person name="Takashima Y."/>
            <person name="Nishizawa T."/>
        </authorList>
    </citation>
    <scope>NUCLEOTIDE SEQUENCE</scope>
    <source>
        <strain evidence="3">E1425</strain>
    </source>
</reference>
<feature type="compositionally biased region" description="Polar residues" evidence="1">
    <location>
        <begin position="47"/>
        <end position="77"/>
    </location>
</feature>
<accession>A0A9P3HIB4</accession>
<dbReference type="PANTHER" id="PTHR13542">
    <property type="entry name" value="LSM12 HOMOLOG"/>
    <property type="match status" value="1"/>
</dbReference>
<dbReference type="InterPro" id="IPR039683">
    <property type="entry name" value="Lsm12-like"/>
</dbReference>
<feature type="compositionally biased region" description="Polar residues" evidence="1">
    <location>
        <begin position="1"/>
        <end position="11"/>
    </location>
</feature>
<keyword evidence="4" id="KW-1185">Reference proteome</keyword>
<protein>
    <submittedName>
        <fullName evidence="3">Protein LSM12</fullName>
    </submittedName>
</protein>
<evidence type="ECO:0000256" key="1">
    <source>
        <dbReference type="SAM" id="MobiDB-lite"/>
    </source>
</evidence>
<dbReference type="Pfam" id="PF09793">
    <property type="entry name" value="AD"/>
    <property type="match status" value="1"/>
</dbReference>
<comment type="caution">
    <text evidence="3">The sequence shown here is derived from an EMBL/GenBank/DDBJ whole genome shotgun (WGS) entry which is preliminary data.</text>
</comment>
<dbReference type="PROSITE" id="PS52001">
    <property type="entry name" value="AD"/>
    <property type="match status" value="1"/>
</dbReference>
<feature type="region of interest" description="Disordered" evidence="1">
    <location>
        <begin position="1"/>
        <end position="96"/>
    </location>
</feature>
<feature type="region of interest" description="Disordered" evidence="1">
    <location>
        <begin position="185"/>
        <end position="225"/>
    </location>
</feature>
<gene>
    <name evidence="3" type="ORF">EMPS_09628</name>
</gene>
<organism evidence="3 4">
    <name type="scientific">Entomortierella parvispora</name>
    <dbReference type="NCBI Taxonomy" id="205924"/>
    <lineage>
        <taxon>Eukaryota</taxon>
        <taxon>Fungi</taxon>
        <taxon>Fungi incertae sedis</taxon>
        <taxon>Mucoromycota</taxon>
        <taxon>Mortierellomycotina</taxon>
        <taxon>Mortierellomycetes</taxon>
        <taxon>Mortierellales</taxon>
        <taxon>Mortierellaceae</taxon>
        <taxon>Entomortierella</taxon>
    </lineage>
</organism>